<evidence type="ECO:0000256" key="2">
    <source>
        <dbReference type="ARBA" id="ARBA00010323"/>
    </source>
</evidence>
<feature type="transmembrane region" description="Helical" evidence="8">
    <location>
        <begin position="406"/>
        <end position="421"/>
    </location>
</feature>
<dbReference type="PIRSF" id="PIRSF500217">
    <property type="entry name" value="AlgI"/>
    <property type="match status" value="1"/>
</dbReference>
<keyword evidence="3 7" id="KW-1003">Cell membrane</keyword>
<dbReference type="PANTHER" id="PTHR13285:SF18">
    <property type="entry name" value="PROTEIN-CYSTEINE N-PALMITOYLTRANSFERASE RASP"/>
    <property type="match status" value="1"/>
</dbReference>
<comment type="caution">
    <text evidence="9">The sequence shown here is derived from an EMBL/GenBank/DDBJ whole genome shotgun (WGS) entry which is preliminary data.</text>
</comment>
<feature type="transmembrane region" description="Helical" evidence="8">
    <location>
        <begin position="433"/>
        <end position="451"/>
    </location>
</feature>
<feature type="transmembrane region" description="Helical" evidence="8">
    <location>
        <begin position="6"/>
        <end position="23"/>
    </location>
</feature>
<feature type="transmembrane region" description="Helical" evidence="8">
    <location>
        <begin position="220"/>
        <end position="238"/>
    </location>
</feature>
<comment type="similarity">
    <text evidence="2 7">Belongs to the membrane-bound acyltransferase family.</text>
</comment>
<dbReference type="InterPro" id="IPR024194">
    <property type="entry name" value="Ac/AlaTfrase_AlgI/DltB"/>
</dbReference>
<evidence type="ECO:0000256" key="4">
    <source>
        <dbReference type="ARBA" id="ARBA00022692"/>
    </source>
</evidence>
<organism evidence="9 10">
    <name type="scientific">Congzhengia minquanensis</name>
    <dbReference type="NCBI Taxonomy" id="2763657"/>
    <lineage>
        <taxon>Bacteria</taxon>
        <taxon>Bacillati</taxon>
        <taxon>Bacillota</taxon>
        <taxon>Clostridia</taxon>
        <taxon>Eubacteriales</taxon>
        <taxon>Oscillospiraceae</taxon>
        <taxon>Congzhengia</taxon>
    </lineage>
</organism>
<evidence type="ECO:0000256" key="3">
    <source>
        <dbReference type="ARBA" id="ARBA00022475"/>
    </source>
</evidence>
<keyword evidence="7" id="KW-0012">Acyltransferase</keyword>
<feature type="transmembrane region" description="Helical" evidence="8">
    <location>
        <begin position="382"/>
        <end position="400"/>
    </location>
</feature>
<keyword evidence="7" id="KW-0808">Transferase</keyword>
<dbReference type="GO" id="GO:0005886">
    <property type="term" value="C:plasma membrane"/>
    <property type="evidence" value="ECO:0007669"/>
    <property type="project" value="UniProtKB-SubCell"/>
</dbReference>
<dbReference type="InterPro" id="IPR051085">
    <property type="entry name" value="MB_O-acyltransferase"/>
</dbReference>
<sequence>MVFSSIFFIFYFLPAILAVYFLAPKRHRNLVLFLGSLIFYAWGEPVYVALMLFSTAFNYFAGRKIGRTEQQVQKKRVLTISVVVNLAILVFFKYTNFFLGLINAALPWDIPYLNLALPIGISFYTFQTMSYVIDVYRGKVAAQKNFINFGTYVTLFPQLIAGPIVRYSTIEKQLTSRRETIEGFSSGLMCFAAGLAKKVLIANNIGLLWDSVHATALPELSALSAWLGIIAFAFQIYFDFSGYSDMAIGLGRMFGFEFEQNFNYPYISKSITDFWRRWHISLSTWFKEYVYIPLGGNRAGRGRAHLNILIVWVLTGFWHGASFNFLAWGLYYALLLMLEKDVLAKLLNKLPKAVGTVYTLFFVLIGWVLFASDSLTESIGYLKLMFGFSGAGAVSPMFFYDVLSNMVLLVIAAAASLPFGAKIGRRFVQKSPAAAVIPVAVALILCTAYLVDAGYNPFLYFRF</sequence>
<dbReference type="RefSeq" id="WP_249310916.1">
    <property type="nucleotide sequence ID" value="NZ_JACRSU010000001.1"/>
</dbReference>
<dbReference type="GO" id="GO:0016746">
    <property type="term" value="F:acyltransferase activity"/>
    <property type="evidence" value="ECO:0007669"/>
    <property type="project" value="UniProtKB-KW"/>
</dbReference>
<keyword evidence="4 8" id="KW-0812">Transmembrane</keyword>
<proteinExistence type="inferred from homology"/>
<evidence type="ECO:0000313" key="9">
    <source>
        <dbReference type="EMBL" id="MBC8539704.1"/>
    </source>
</evidence>
<dbReference type="PANTHER" id="PTHR13285">
    <property type="entry name" value="ACYLTRANSFERASE"/>
    <property type="match status" value="1"/>
</dbReference>
<dbReference type="Proteomes" id="UP000611762">
    <property type="component" value="Unassembled WGS sequence"/>
</dbReference>
<feature type="transmembrane region" description="Helical" evidence="8">
    <location>
        <begin position="112"/>
        <end position="133"/>
    </location>
</feature>
<evidence type="ECO:0000256" key="8">
    <source>
        <dbReference type="SAM" id="Phobius"/>
    </source>
</evidence>
<feature type="transmembrane region" description="Helical" evidence="8">
    <location>
        <begin position="353"/>
        <end position="370"/>
    </location>
</feature>
<reference evidence="9" key="1">
    <citation type="submission" date="2020-08" db="EMBL/GenBank/DDBJ databases">
        <title>Genome public.</title>
        <authorList>
            <person name="Liu C."/>
            <person name="Sun Q."/>
        </authorList>
    </citation>
    <scope>NUCLEOTIDE SEQUENCE</scope>
    <source>
        <strain evidence="9">H8</strain>
    </source>
</reference>
<dbReference type="GO" id="GO:0042121">
    <property type="term" value="P:alginic acid biosynthetic process"/>
    <property type="evidence" value="ECO:0007669"/>
    <property type="project" value="InterPro"/>
</dbReference>
<evidence type="ECO:0000256" key="7">
    <source>
        <dbReference type="PIRNR" id="PIRNR016636"/>
    </source>
</evidence>
<dbReference type="EMBL" id="JACRSU010000001">
    <property type="protein sequence ID" value="MBC8539704.1"/>
    <property type="molecule type" value="Genomic_DNA"/>
</dbReference>
<accession>A0A926HX57</accession>
<dbReference type="Pfam" id="PF03062">
    <property type="entry name" value="MBOAT"/>
    <property type="match status" value="1"/>
</dbReference>
<dbReference type="InterPro" id="IPR028362">
    <property type="entry name" value="AlgI"/>
</dbReference>
<evidence type="ECO:0000256" key="6">
    <source>
        <dbReference type="ARBA" id="ARBA00023136"/>
    </source>
</evidence>
<comment type="subcellular location">
    <subcellularLocation>
        <location evidence="1">Cell membrane</location>
        <topology evidence="1">Multi-pass membrane protein</topology>
    </subcellularLocation>
</comment>
<name>A0A926HX57_9FIRM</name>
<evidence type="ECO:0000313" key="10">
    <source>
        <dbReference type="Proteomes" id="UP000611762"/>
    </source>
</evidence>
<feature type="transmembrane region" description="Helical" evidence="8">
    <location>
        <begin position="30"/>
        <end position="57"/>
    </location>
</feature>
<evidence type="ECO:0000256" key="1">
    <source>
        <dbReference type="ARBA" id="ARBA00004651"/>
    </source>
</evidence>
<keyword evidence="5 8" id="KW-1133">Transmembrane helix</keyword>
<keyword evidence="6 7" id="KW-0472">Membrane</keyword>
<protein>
    <submittedName>
        <fullName evidence="9">MBOAT family protein</fullName>
    </submittedName>
</protein>
<keyword evidence="10" id="KW-1185">Reference proteome</keyword>
<dbReference type="PIRSF" id="PIRSF016636">
    <property type="entry name" value="AlgI_DltB"/>
    <property type="match status" value="1"/>
</dbReference>
<dbReference type="InterPro" id="IPR004299">
    <property type="entry name" value="MBOAT_fam"/>
</dbReference>
<gene>
    <name evidence="9" type="ORF">H8698_01785</name>
</gene>
<feature type="transmembrane region" description="Helical" evidence="8">
    <location>
        <begin position="77"/>
        <end position="100"/>
    </location>
</feature>
<feature type="transmembrane region" description="Helical" evidence="8">
    <location>
        <begin position="145"/>
        <end position="165"/>
    </location>
</feature>
<feature type="transmembrane region" description="Helical" evidence="8">
    <location>
        <begin position="308"/>
        <end position="333"/>
    </location>
</feature>
<dbReference type="AlphaFoldDB" id="A0A926HX57"/>
<evidence type="ECO:0000256" key="5">
    <source>
        <dbReference type="ARBA" id="ARBA00022989"/>
    </source>
</evidence>